<dbReference type="AlphaFoldDB" id="A0A1W1VZS0"/>
<organism evidence="1 2">
    <name type="scientific">Hymenobacter roseosalivarius DSM 11622</name>
    <dbReference type="NCBI Taxonomy" id="645990"/>
    <lineage>
        <taxon>Bacteria</taxon>
        <taxon>Pseudomonadati</taxon>
        <taxon>Bacteroidota</taxon>
        <taxon>Cytophagia</taxon>
        <taxon>Cytophagales</taxon>
        <taxon>Hymenobacteraceae</taxon>
        <taxon>Hymenobacter</taxon>
    </lineage>
</organism>
<evidence type="ECO:0008006" key="3">
    <source>
        <dbReference type="Google" id="ProtNLM"/>
    </source>
</evidence>
<name>A0A1W1VZS0_9BACT</name>
<gene>
    <name evidence="1" type="ORF">SAMN00120144_1804</name>
</gene>
<keyword evidence="2" id="KW-1185">Reference proteome</keyword>
<accession>A0A1W1VZS0</accession>
<dbReference type="EMBL" id="FWWW01000087">
    <property type="protein sequence ID" value="SMB98826.1"/>
    <property type="molecule type" value="Genomic_DNA"/>
</dbReference>
<reference evidence="1 2" key="1">
    <citation type="submission" date="2017-04" db="EMBL/GenBank/DDBJ databases">
        <authorList>
            <person name="Afonso C.L."/>
            <person name="Miller P.J."/>
            <person name="Scott M.A."/>
            <person name="Spackman E."/>
            <person name="Goraichik I."/>
            <person name="Dimitrov K.M."/>
            <person name="Suarez D.L."/>
            <person name="Swayne D.E."/>
        </authorList>
    </citation>
    <scope>NUCLEOTIDE SEQUENCE [LARGE SCALE GENOMIC DNA]</scope>
    <source>
        <strain evidence="1 2">DSM 11622</strain>
    </source>
</reference>
<dbReference type="Gene3D" id="2.120.10.10">
    <property type="match status" value="1"/>
</dbReference>
<dbReference type="Proteomes" id="UP000192266">
    <property type="component" value="Unassembled WGS sequence"/>
</dbReference>
<sequence>MAKFTTIKVRCVYIISFFMFAINSCNRKQNDNHDLIFKKYDFKERSVKNKYVLNDEYDPSVYDLLPVSGDTLVVAKWKGGLSVTTDAGLHWNTMHTKAKQYGYVYFKHIMIDDNGVLWGLDSWQGIHEPDYSRISYSFDLGKTWSMPRKFDTNKFFPLKFYSQPNHPLQVVATDGKVYEAKDDLATNWRFIKYIPELNYTVNNTIHDGSYFDDNNFKLIEVNNTRGELYENNNDSWKLVFNSNFITEASGICHCDEYIYLVGTNRYYGDSAYYLFKIQEGEVIEKIKTPQYSAFREAMDIKCDDKKRLWLYSFRGIWLKQGKKLYKKY</sequence>
<evidence type="ECO:0000313" key="1">
    <source>
        <dbReference type="EMBL" id="SMB98826.1"/>
    </source>
</evidence>
<protein>
    <recommendedName>
        <fullName evidence="3">Exo-alpha-sialidase</fullName>
    </recommendedName>
</protein>
<dbReference type="SUPFAM" id="SSF110296">
    <property type="entry name" value="Oligoxyloglucan reducing end-specific cellobiohydrolase"/>
    <property type="match status" value="1"/>
</dbReference>
<evidence type="ECO:0000313" key="2">
    <source>
        <dbReference type="Proteomes" id="UP000192266"/>
    </source>
</evidence>
<proteinExistence type="predicted"/>